<dbReference type="GO" id="GO:0005524">
    <property type="term" value="F:ATP binding"/>
    <property type="evidence" value="ECO:0007669"/>
    <property type="project" value="UniProtKB-KW"/>
</dbReference>
<evidence type="ECO:0000256" key="6">
    <source>
        <dbReference type="SAM" id="MobiDB-lite"/>
    </source>
</evidence>
<feature type="domain" description="Ubiquitin-like" evidence="7">
    <location>
        <begin position="19"/>
        <end position="96"/>
    </location>
</feature>
<accession>I7MM74</accession>
<dbReference type="GO" id="GO:0016301">
    <property type="term" value="F:kinase activity"/>
    <property type="evidence" value="ECO:0007669"/>
    <property type="project" value="UniProtKB-KW"/>
</dbReference>
<dbReference type="CDD" id="cd17039">
    <property type="entry name" value="Ubl_ubiquitin_like"/>
    <property type="match status" value="1"/>
</dbReference>
<gene>
    <name evidence="8" type="ORF">TTHERM_00300180</name>
</gene>
<proteinExistence type="inferred from homology"/>
<feature type="compositionally biased region" description="Polar residues" evidence="6">
    <location>
        <begin position="605"/>
        <end position="619"/>
    </location>
</feature>
<evidence type="ECO:0000256" key="5">
    <source>
        <dbReference type="ARBA" id="ARBA00022840"/>
    </source>
</evidence>
<dbReference type="InParanoid" id="I7MM74"/>
<evidence type="ECO:0000256" key="3">
    <source>
        <dbReference type="ARBA" id="ARBA00022741"/>
    </source>
</evidence>
<dbReference type="EMBL" id="GG662449">
    <property type="protein sequence ID" value="EAS04300.2"/>
    <property type="molecule type" value="Genomic_DNA"/>
</dbReference>
<dbReference type="OrthoDB" id="5839at2759"/>
<dbReference type="SUPFAM" id="SSF54236">
    <property type="entry name" value="Ubiquitin-like"/>
    <property type="match status" value="1"/>
</dbReference>
<dbReference type="AlphaFoldDB" id="I7MM74"/>
<dbReference type="RefSeq" id="XP_001024545.2">
    <property type="nucleotide sequence ID" value="XM_001024545.3"/>
</dbReference>
<dbReference type="SMART" id="SM00213">
    <property type="entry name" value="UBQ"/>
    <property type="match status" value="1"/>
</dbReference>
<name>I7MM74_TETTS</name>
<evidence type="ECO:0000313" key="9">
    <source>
        <dbReference type="Proteomes" id="UP000009168"/>
    </source>
</evidence>
<keyword evidence="2" id="KW-0808">Transferase</keyword>
<dbReference type="Gene3D" id="3.10.20.90">
    <property type="entry name" value="Phosphatidylinositol 3-kinase Catalytic Subunit, Chain A, domain 1"/>
    <property type="match status" value="1"/>
</dbReference>
<feature type="region of interest" description="Disordered" evidence="6">
    <location>
        <begin position="1"/>
        <end position="20"/>
    </location>
</feature>
<keyword evidence="5" id="KW-0067">ATP-binding</keyword>
<dbReference type="STRING" id="312017.I7MM74"/>
<evidence type="ECO:0000313" key="8">
    <source>
        <dbReference type="EMBL" id="EAS04300.2"/>
    </source>
</evidence>
<evidence type="ECO:0000259" key="7">
    <source>
        <dbReference type="SMART" id="SM00213"/>
    </source>
</evidence>
<dbReference type="Pfam" id="PF00454">
    <property type="entry name" value="PI3_PI4_kinase"/>
    <property type="match status" value="1"/>
</dbReference>
<dbReference type="InterPro" id="IPR044571">
    <property type="entry name" value="P4KG1-8"/>
</dbReference>
<evidence type="ECO:0000256" key="2">
    <source>
        <dbReference type="ARBA" id="ARBA00022679"/>
    </source>
</evidence>
<evidence type="ECO:0000256" key="4">
    <source>
        <dbReference type="ARBA" id="ARBA00022777"/>
    </source>
</evidence>
<dbReference type="eggNOG" id="KOG2381">
    <property type="taxonomic scope" value="Eukaryota"/>
</dbReference>
<dbReference type="GeneID" id="7838355"/>
<keyword evidence="4" id="KW-0418">Kinase</keyword>
<dbReference type="PANTHER" id="PTHR45800:SF11">
    <property type="entry name" value="PHOSPHATIDYLINOSITOL 3-KINASE-RELATED PROTEIN KINASE"/>
    <property type="match status" value="1"/>
</dbReference>
<feature type="compositionally biased region" description="Basic residues" evidence="6">
    <location>
        <begin position="11"/>
        <end position="20"/>
    </location>
</feature>
<dbReference type="Proteomes" id="UP000009168">
    <property type="component" value="Unassembled WGS sequence"/>
</dbReference>
<dbReference type="PANTHER" id="PTHR45800">
    <property type="entry name" value="PHOSPHATIDYLINOSITOL 4-KINASE GAMMA"/>
    <property type="match status" value="1"/>
</dbReference>
<dbReference type="InterPro" id="IPR029071">
    <property type="entry name" value="Ubiquitin-like_domsf"/>
</dbReference>
<reference evidence="9" key="1">
    <citation type="journal article" date="2006" name="PLoS Biol.">
        <title>Macronuclear genome sequence of the ciliate Tetrahymena thermophila, a model eukaryote.</title>
        <authorList>
            <person name="Eisen J.A."/>
            <person name="Coyne R.S."/>
            <person name="Wu M."/>
            <person name="Wu D."/>
            <person name="Thiagarajan M."/>
            <person name="Wortman J.R."/>
            <person name="Badger J.H."/>
            <person name="Ren Q."/>
            <person name="Amedeo P."/>
            <person name="Jones K.M."/>
            <person name="Tallon L.J."/>
            <person name="Delcher A.L."/>
            <person name="Salzberg S.L."/>
            <person name="Silva J.C."/>
            <person name="Haas B.J."/>
            <person name="Majoros W.H."/>
            <person name="Farzad M."/>
            <person name="Carlton J.M."/>
            <person name="Smith R.K. Jr."/>
            <person name="Garg J."/>
            <person name="Pearlman R.E."/>
            <person name="Karrer K.M."/>
            <person name="Sun L."/>
            <person name="Manning G."/>
            <person name="Elde N.C."/>
            <person name="Turkewitz A.P."/>
            <person name="Asai D.J."/>
            <person name="Wilkes D.E."/>
            <person name="Wang Y."/>
            <person name="Cai H."/>
            <person name="Collins K."/>
            <person name="Stewart B.A."/>
            <person name="Lee S.R."/>
            <person name="Wilamowska K."/>
            <person name="Weinberg Z."/>
            <person name="Ruzzo W.L."/>
            <person name="Wloga D."/>
            <person name="Gaertig J."/>
            <person name="Frankel J."/>
            <person name="Tsao C.-C."/>
            <person name="Gorovsky M.A."/>
            <person name="Keeling P.J."/>
            <person name="Waller R.F."/>
            <person name="Patron N.J."/>
            <person name="Cherry J.M."/>
            <person name="Stover N.A."/>
            <person name="Krieger C.J."/>
            <person name="del Toro C."/>
            <person name="Ryder H.F."/>
            <person name="Williamson S.C."/>
            <person name="Barbeau R.A."/>
            <person name="Hamilton E.P."/>
            <person name="Orias E."/>
        </authorList>
    </citation>
    <scope>NUCLEOTIDE SEQUENCE [LARGE SCALE GENOMIC DNA]</scope>
    <source>
        <strain evidence="9">SB210</strain>
    </source>
</reference>
<keyword evidence="3" id="KW-0547">Nucleotide-binding</keyword>
<feature type="region of interest" description="Disordered" evidence="6">
    <location>
        <begin position="515"/>
        <end position="534"/>
    </location>
</feature>
<organism evidence="8 9">
    <name type="scientific">Tetrahymena thermophila (strain SB210)</name>
    <dbReference type="NCBI Taxonomy" id="312017"/>
    <lineage>
        <taxon>Eukaryota</taxon>
        <taxon>Sar</taxon>
        <taxon>Alveolata</taxon>
        <taxon>Ciliophora</taxon>
        <taxon>Intramacronucleata</taxon>
        <taxon>Oligohymenophorea</taxon>
        <taxon>Hymenostomatida</taxon>
        <taxon>Tetrahymenina</taxon>
        <taxon>Tetrahymenidae</taxon>
        <taxon>Tetrahymena</taxon>
    </lineage>
</organism>
<feature type="region of interest" description="Disordered" evidence="6">
    <location>
        <begin position="605"/>
        <end position="627"/>
    </location>
</feature>
<dbReference type="KEGG" id="tet:TTHERM_00300180"/>
<protein>
    <submittedName>
        <fullName evidence="8">Phosphatidylinositol 3-and 4-kinase family protein</fullName>
    </submittedName>
</protein>
<dbReference type="InterPro" id="IPR000403">
    <property type="entry name" value="PI3/4_kinase_cat_dom"/>
</dbReference>
<comment type="similarity">
    <text evidence="1">Belongs to the PI3/PI4-kinase family. Type II PI4K subfamily.</text>
</comment>
<dbReference type="InterPro" id="IPR000626">
    <property type="entry name" value="Ubiquitin-like_dom"/>
</dbReference>
<sequence length="721" mass="82900">MFYTATDSHSKNKQTPKKKHVNIKDQYTEELIVRIPVHQCMSISTIKQKIQQKIGGVNGGIGKIRLRYKQQLLQNNNASIADYNIKNESTLYYSPVQSIDNFGMIHPYFFDNRMNKSINSTLAEIKKALNCKIIPKLTESGISGSYFLENVDRNNVAIFKPLDEEPYAPNNPKGYVGKLGQRGIRSGIRSGEQGYREVVAYILDPEGFHGVPATTFVEFYHPSFKYNQSQLTNQQKEDHNIKRPSFIDVDKANFQQILSDFNQDQIKRGSLQVFVKNTEECGNYGNSIFSIDEVHKIAILDIRILNCDRNDQNILVKKKKKKKVNINPQELKKLPNYKAQLLEYDFQLIPIDHGLSLSDSFDICQDDLNWMWWEQSEQQFSEKSLQYIEQIQIEQDLKILQNQFNLREECLKCFRIANIVLKKGAQSGLTIKEIGNILYREDSEIESTVEKLIQDAQHYANICINGGNSDLIKKKIQKDMAKNNLKRQADMTSIKEQYNMEESVETSKFKIKLESTPIKNGEDSPQRSPVKNGNGKECFDDIFINQPTILQKVESCVSNIDNVDDSYYLSPINSLKAEKNMSQNKVHIVKLKRSFSLPDLQSAKIKNQNGEQLDQSEPDNSGKSDKKQVNVKFSDQNEHGSALKIGIQSENLSKVGFLGKKADAAKLKKQNEDIFFYYFENVLNMHIEKIIQEKLNPNKGRKRGRLSSEEYTKQTLLQYKK</sequence>
<evidence type="ECO:0000256" key="1">
    <source>
        <dbReference type="ARBA" id="ARBA00008941"/>
    </source>
</evidence>
<keyword evidence="9" id="KW-1185">Reference proteome</keyword>